<gene>
    <name evidence="2" type="ORF">BEL07_17790</name>
</gene>
<accession>A0A1E8Q1C3</accession>
<feature type="transmembrane region" description="Helical" evidence="1">
    <location>
        <begin position="170"/>
        <end position="194"/>
    </location>
</feature>
<feature type="transmembrane region" description="Helical" evidence="1">
    <location>
        <begin position="67"/>
        <end position="84"/>
    </location>
</feature>
<feature type="transmembrane region" description="Helical" evidence="1">
    <location>
        <begin position="136"/>
        <end position="158"/>
    </location>
</feature>
<name>A0A1E8Q1C3_9MYCO</name>
<dbReference type="Pfam" id="PF11361">
    <property type="entry name" value="DUF3159"/>
    <property type="match status" value="1"/>
</dbReference>
<dbReference type="AlphaFoldDB" id="A0A1E8Q1C3"/>
<keyword evidence="1" id="KW-0812">Transmembrane</keyword>
<feature type="transmembrane region" description="Helical" evidence="1">
    <location>
        <begin position="12"/>
        <end position="34"/>
    </location>
</feature>
<dbReference type="Proteomes" id="UP000178953">
    <property type="component" value="Unassembled WGS sequence"/>
</dbReference>
<evidence type="ECO:0000313" key="3">
    <source>
        <dbReference type="Proteomes" id="UP000178953"/>
    </source>
</evidence>
<keyword evidence="1" id="KW-0472">Membrane</keyword>
<evidence type="ECO:0000313" key="2">
    <source>
        <dbReference type="EMBL" id="OFJ52388.1"/>
    </source>
</evidence>
<proteinExistence type="predicted"/>
<dbReference type="RefSeq" id="WP_070354454.1">
    <property type="nucleotide sequence ID" value="NZ_CP043474.1"/>
</dbReference>
<reference evidence="2 3" key="1">
    <citation type="submission" date="2016-09" db="EMBL/GenBank/DDBJ databases">
        <title>genome sequence of Mycobacterium sp. 739 SCH.</title>
        <authorList>
            <person name="Greninger A.L."/>
            <person name="Qin X."/>
            <person name="Jerome K."/>
            <person name="Vora S."/>
            <person name="Quinn K."/>
        </authorList>
    </citation>
    <scope>NUCLEOTIDE SEQUENCE [LARGE SCALE GENOMIC DNA]</scope>
    <source>
        <strain evidence="2 3">SCH</strain>
    </source>
</reference>
<organism evidence="2 3">
    <name type="scientific">Mycolicibacterium grossiae</name>
    <dbReference type="NCBI Taxonomy" id="1552759"/>
    <lineage>
        <taxon>Bacteria</taxon>
        <taxon>Bacillati</taxon>
        <taxon>Actinomycetota</taxon>
        <taxon>Actinomycetes</taxon>
        <taxon>Mycobacteriales</taxon>
        <taxon>Mycobacteriaceae</taxon>
        <taxon>Mycolicibacterium</taxon>
    </lineage>
</organism>
<keyword evidence="3" id="KW-1185">Reference proteome</keyword>
<feature type="transmembrane region" description="Helical" evidence="1">
    <location>
        <begin position="40"/>
        <end position="60"/>
    </location>
</feature>
<evidence type="ECO:0000256" key="1">
    <source>
        <dbReference type="SAM" id="Phobius"/>
    </source>
</evidence>
<sequence>MTDRRSPVEALLARVGGVRGLIHTSLPVTVFAAVSGTFGLQPAVISSLATAAAVLVWQLARKESLRPSLHGFTTVVVCAAFALVTGRTKDFYLPGIWTYLVLGIVFTVSLVVRWPLIGVGFAWFTGRDTTWRRTPAVRRAFDLATAVMAIASWTRFLVQYHFYDTDQEGLLAIARIAMGWPIFLLTSTVIYLSVRRALRALPRTRAEGDEARA</sequence>
<dbReference type="PIRSF" id="PIRSF010219">
    <property type="entry name" value="UCP010219"/>
    <property type="match status" value="1"/>
</dbReference>
<feature type="transmembrane region" description="Helical" evidence="1">
    <location>
        <begin position="96"/>
        <end position="124"/>
    </location>
</feature>
<evidence type="ECO:0008006" key="4">
    <source>
        <dbReference type="Google" id="ProtNLM"/>
    </source>
</evidence>
<dbReference type="InterPro" id="IPR016566">
    <property type="entry name" value="UCP010219"/>
</dbReference>
<keyword evidence="1" id="KW-1133">Transmembrane helix</keyword>
<dbReference type="OrthoDB" id="5244221at2"/>
<comment type="caution">
    <text evidence="2">The sequence shown here is derived from an EMBL/GenBank/DDBJ whole genome shotgun (WGS) entry which is preliminary data.</text>
</comment>
<dbReference type="EMBL" id="MCHX01000041">
    <property type="protein sequence ID" value="OFJ52388.1"/>
    <property type="molecule type" value="Genomic_DNA"/>
</dbReference>
<protein>
    <recommendedName>
        <fullName evidence="4">DUF3159 domain-containing protein</fullName>
    </recommendedName>
</protein>